<dbReference type="InterPro" id="IPR002893">
    <property type="entry name" value="Znf_MYND"/>
</dbReference>
<dbReference type="SUPFAM" id="SSF144232">
    <property type="entry name" value="HIT/MYND zinc finger-like"/>
    <property type="match status" value="1"/>
</dbReference>
<evidence type="ECO:0000256" key="2">
    <source>
        <dbReference type="ARBA" id="ARBA00022771"/>
    </source>
</evidence>
<evidence type="ECO:0000256" key="4">
    <source>
        <dbReference type="PROSITE-ProRule" id="PRU00134"/>
    </source>
</evidence>
<name>A0AAD7JD36_9AGAR</name>
<feature type="region of interest" description="Disordered" evidence="5">
    <location>
        <begin position="1"/>
        <end position="21"/>
    </location>
</feature>
<dbReference type="GO" id="GO:0008270">
    <property type="term" value="F:zinc ion binding"/>
    <property type="evidence" value="ECO:0007669"/>
    <property type="project" value="UniProtKB-KW"/>
</dbReference>
<gene>
    <name evidence="7" type="ORF">DFH07DRAFT_816878</name>
</gene>
<comment type="caution">
    <text evidence="7">The sequence shown here is derived from an EMBL/GenBank/DDBJ whole genome shotgun (WGS) entry which is preliminary data.</text>
</comment>
<dbReference type="AlphaFoldDB" id="A0AAD7JD36"/>
<dbReference type="PROSITE" id="PS50865">
    <property type="entry name" value="ZF_MYND_2"/>
    <property type="match status" value="1"/>
</dbReference>
<protein>
    <recommendedName>
        <fullName evidence="6">MYND-type domain-containing protein</fullName>
    </recommendedName>
</protein>
<dbReference type="Pfam" id="PF01753">
    <property type="entry name" value="zf-MYND"/>
    <property type="match status" value="1"/>
</dbReference>
<evidence type="ECO:0000256" key="1">
    <source>
        <dbReference type="ARBA" id="ARBA00022723"/>
    </source>
</evidence>
<evidence type="ECO:0000259" key="6">
    <source>
        <dbReference type="PROSITE" id="PS50865"/>
    </source>
</evidence>
<keyword evidence="2 4" id="KW-0863">Zinc-finger</keyword>
<keyword evidence="8" id="KW-1185">Reference proteome</keyword>
<feature type="region of interest" description="Disordered" evidence="5">
    <location>
        <begin position="201"/>
        <end position="220"/>
    </location>
</feature>
<accession>A0AAD7JD36</accession>
<sequence length="401" mass="45192">MAVSAARGAGRTHSGGLGAGLHQRWRTRDPRLLRRADAVILATEWRPGIFESVEAFHPLRLLLRPDDPDLLVQRSWLIGFTLFETLRSFHGIASESIQKNVKLRDIASSRLSKAFTHTATGPGAAKFHRVFQGMKALLQVALCERCKAHETPGEQRFMRCKPCMENVLRKVYYCPRQCQREDWKLRHKQICDKAMTLKESEQSARIAPPSTSTSSNIGPPKDGFKRSPALVFQVNLLNKNVVARTEYILITRGSERVFRLKIDDPNEKRAFRTFRDAAFTTGSRNAVAAIGQFLVKKPGGAVAVFESPKAGGPIVQLGMVPQDEFDQLEREHGFDVKSAVTASARKRGDWFTEIAKEVLKVPGKPAVKFHQPKWQKSCGLVTFLSEMIPRMQWDRSEKNIF</sequence>
<dbReference type="Proteomes" id="UP001215280">
    <property type="component" value="Unassembled WGS sequence"/>
</dbReference>
<dbReference type="EMBL" id="JARJLG010000050">
    <property type="protein sequence ID" value="KAJ7760104.1"/>
    <property type="molecule type" value="Genomic_DNA"/>
</dbReference>
<feature type="domain" description="MYND-type" evidence="6">
    <location>
        <begin position="143"/>
        <end position="191"/>
    </location>
</feature>
<proteinExistence type="predicted"/>
<dbReference type="Gene3D" id="6.10.140.2220">
    <property type="match status" value="1"/>
</dbReference>
<keyword evidence="1" id="KW-0479">Metal-binding</keyword>
<evidence type="ECO:0000313" key="7">
    <source>
        <dbReference type="EMBL" id="KAJ7760104.1"/>
    </source>
</evidence>
<evidence type="ECO:0000256" key="5">
    <source>
        <dbReference type="SAM" id="MobiDB-lite"/>
    </source>
</evidence>
<reference evidence="7" key="1">
    <citation type="submission" date="2023-03" db="EMBL/GenBank/DDBJ databases">
        <title>Massive genome expansion in bonnet fungi (Mycena s.s.) driven by repeated elements and novel gene families across ecological guilds.</title>
        <authorList>
            <consortium name="Lawrence Berkeley National Laboratory"/>
            <person name="Harder C.B."/>
            <person name="Miyauchi S."/>
            <person name="Viragh M."/>
            <person name="Kuo A."/>
            <person name="Thoen E."/>
            <person name="Andreopoulos B."/>
            <person name="Lu D."/>
            <person name="Skrede I."/>
            <person name="Drula E."/>
            <person name="Henrissat B."/>
            <person name="Morin E."/>
            <person name="Kohler A."/>
            <person name="Barry K."/>
            <person name="LaButti K."/>
            <person name="Morin E."/>
            <person name="Salamov A."/>
            <person name="Lipzen A."/>
            <person name="Mereny Z."/>
            <person name="Hegedus B."/>
            <person name="Baldrian P."/>
            <person name="Stursova M."/>
            <person name="Weitz H."/>
            <person name="Taylor A."/>
            <person name="Grigoriev I.V."/>
            <person name="Nagy L.G."/>
            <person name="Martin F."/>
            <person name="Kauserud H."/>
        </authorList>
    </citation>
    <scope>NUCLEOTIDE SEQUENCE</scope>
    <source>
        <strain evidence="7">CBHHK188m</strain>
    </source>
</reference>
<keyword evidence="3" id="KW-0862">Zinc</keyword>
<evidence type="ECO:0000256" key="3">
    <source>
        <dbReference type="ARBA" id="ARBA00022833"/>
    </source>
</evidence>
<evidence type="ECO:0000313" key="8">
    <source>
        <dbReference type="Proteomes" id="UP001215280"/>
    </source>
</evidence>
<organism evidence="7 8">
    <name type="scientific">Mycena maculata</name>
    <dbReference type="NCBI Taxonomy" id="230809"/>
    <lineage>
        <taxon>Eukaryota</taxon>
        <taxon>Fungi</taxon>
        <taxon>Dikarya</taxon>
        <taxon>Basidiomycota</taxon>
        <taxon>Agaricomycotina</taxon>
        <taxon>Agaricomycetes</taxon>
        <taxon>Agaricomycetidae</taxon>
        <taxon>Agaricales</taxon>
        <taxon>Marasmiineae</taxon>
        <taxon>Mycenaceae</taxon>
        <taxon>Mycena</taxon>
    </lineage>
</organism>